<keyword evidence="2" id="KW-1185">Reference proteome</keyword>
<accession>A0ACC3SF20</accession>
<dbReference type="EMBL" id="JAMKPW020000014">
    <property type="protein sequence ID" value="KAK8211449.1"/>
    <property type="molecule type" value="Genomic_DNA"/>
</dbReference>
<sequence>MWNKLLLHTQISIAGSKSVVTARLKRTNPGLKVSPAWKIRVDGLFLIYISPMCFDSRHELTTRCRRFGRRLGRRFGRRFGRSSPGLLCSSGLRRRSGGMLRGRGLLCGSRRSGMMLRG</sequence>
<name>A0ACC3SF20_9PEZI</name>
<evidence type="ECO:0000313" key="1">
    <source>
        <dbReference type="EMBL" id="KAK8211449.1"/>
    </source>
</evidence>
<reference evidence="1" key="1">
    <citation type="submission" date="2024-02" db="EMBL/GenBank/DDBJ databases">
        <title>Metagenome Assembled Genome of Zalaria obscura JY119.</title>
        <authorList>
            <person name="Vighnesh L."/>
            <person name="Jagadeeshwari U."/>
            <person name="Venkata Ramana C."/>
            <person name="Sasikala C."/>
        </authorList>
    </citation>
    <scope>NUCLEOTIDE SEQUENCE</scope>
    <source>
        <strain evidence="1">JY119</strain>
    </source>
</reference>
<dbReference type="Proteomes" id="UP001320706">
    <property type="component" value="Unassembled WGS sequence"/>
</dbReference>
<comment type="caution">
    <text evidence="1">The sequence shown here is derived from an EMBL/GenBank/DDBJ whole genome shotgun (WGS) entry which is preliminary data.</text>
</comment>
<evidence type="ECO:0000313" key="2">
    <source>
        <dbReference type="Proteomes" id="UP001320706"/>
    </source>
</evidence>
<organism evidence="1 2">
    <name type="scientific">Zalaria obscura</name>
    <dbReference type="NCBI Taxonomy" id="2024903"/>
    <lineage>
        <taxon>Eukaryota</taxon>
        <taxon>Fungi</taxon>
        <taxon>Dikarya</taxon>
        <taxon>Ascomycota</taxon>
        <taxon>Pezizomycotina</taxon>
        <taxon>Dothideomycetes</taxon>
        <taxon>Dothideomycetidae</taxon>
        <taxon>Dothideales</taxon>
        <taxon>Zalariaceae</taxon>
        <taxon>Zalaria</taxon>
    </lineage>
</organism>
<protein>
    <submittedName>
        <fullName evidence="1">Uncharacterized protein</fullName>
    </submittedName>
</protein>
<proteinExistence type="predicted"/>
<gene>
    <name evidence="1" type="ORF">M8818_003416</name>
</gene>